<proteinExistence type="predicted"/>
<name>C6M169_NEISI</name>
<organism evidence="1 2">
    <name type="scientific">Neisseria sicca ATCC 29256</name>
    <dbReference type="NCBI Taxonomy" id="547045"/>
    <lineage>
        <taxon>Bacteria</taxon>
        <taxon>Pseudomonadati</taxon>
        <taxon>Pseudomonadota</taxon>
        <taxon>Betaproteobacteria</taxon>
        <taxon>Neisseriales</taxon>
        <taxon>Neisseriaceae</taxon>
        <taxon>Neisseria</taxon>
    </lineage>
</organism>
<evidence type="ECO:0000313" key="2">
    <source>
        <dbReference type="Proteomes" id="UP000005365"/>
    </source>
</evidence>
<evidence type="ECO:0000313" key="1">
    <source>
        <dbReference type="EMBL" id="EET46143.1"/>
    </source>
</evidence>
<dbReference type="Proteomes" id="UP000005365">
    <property type="component" value="Unassembled WGS sequence"/>
</dbReference>
<sequence>MNGSVLSVLSAASSPFPDLNLIHYNLCRQNDSVSHCQKRSSENRMNRFQTTCIPCLQTLCRLPDIPYGK</sequence>
<dbReference type="EMBL" id="ACKO02000001">
    <property type="protein sequence ID" value="EET46143.1"/>
    <property type="molecule type" value="Genomic_DNA"/>
</dbReference>
<keyword evidence="2" id="KW-1185">Reference proteome</keyword>
<dbReference type="AlphaFoldDB" id="C6M169"/>
<reference evidence="1" key="1">
    <citation type="submission" date="2009-07" db="EMBL/GenBank/DDBJ databases">
        <authorList>
            <person name="Weinstock G."/>
            <person name="Sodergren E."/>
            <person name="Clifton S."/>
            <person name="Fulton L."/>
            <person name="Fulton B."/>
            <person name="Courtney L."/>
            <person name="Fronick C."/>
            <person name="Harrison M."/>
            <person name="Strong C."/>
            <person name="Farmer C."/>
            <person name="Delahaunty K."/>
            <person name="Markovic C."/>
            <person name="Hall O."/>
            <person name="Minx P."/>
            <person name="Tomlinson C."/>
            <person name="Mitreva M."/>
            <person name="Nelson J."/>
            <person name="Hou S."/>
            <person name="Wollam A."/>
            <person name="Pepin K.H."/>
            <person name="Johnson M."/>
            <person name="Bhonagiri V."/>
            <person name="Nash W.E."/>
            <person name="Warren W."/>
            <person name="Chinwalla A."/>
            <person name="Mardis E.R."/>
            <person name="Wilson R.K."/>
        </authorList>
    </citation>
    <scope>NUCLEOTIDE SEQUENCE [LARGE SCALE GENOMIC DNA]</scope>
    <source>
        <strain evidence="1">ATCC 29256</strain>
    </source>
</reference>
<accession>C6M169</accession>
<comment type="caution">
    <text evidence="1">The sequence shown here is derived from an EMBL/GenBank/DDBJ whole genome shotgun (WGS) entry which is preliminary data.</text>
</comment>
<protein>
    <submittedName>
        <fullName evidence="1">Uncharacterized protein</fullName>
    </submittedName>
</protein>
<gene>
    <name evidence="1" type="ORF">NEISICOT_00248</name>
</gene>